<feature type="transmembrane region" description="Helical" evidence="8">
    <location>
        <begin position="290"/>
        <end position="309"/>
    </location>
</feature>
<comment type="subcellular location">
    <subcellularLocation>
        <location evidence="1">Endoplasmic reticulum membrane</location>
        <topology evidence="1">Multi-pass membrane protein</topology>
    </subcellularLocation>
</comment>
<evidence type="ECO:0000313" key="9">
    <source>
        <dbReference type="EMBL" id="KAK9417984.1"/>
    </source>
</evidence>
<feature type="transmembrane region" description="Helical" evidence="8">
    <location>
        <begin position="378"/>
        <end position="395"/>
    </location>
</feature>
<dbReference type="PANTHER" id="PTHR15301">
    <property type="entry name" value="INSULIN-INDUCED GENE 1"/>
    <property type="match status" value="1"/>
</dbReference>
<evidence type="ECO:0000256" key="3">
    <source>
        <dbReference type="ARBA" id="ARBA00022692"/>
    </source>
</evidence>
<dbReference type="PANTHER" id="PTHR15301:SF3">
    <property type="entry name" value="PROTEIN NSG1-RELATED"/>
    <property type="match status" value="1"/>
</dbReference>
<gene>
    <name evidence="9" type="ORF">SUNI508_08413</name>
</gene>
<feature type="region of interest" description="Disordered" evidence="7">
    <location>
        <begin position="105"/>
        <end position="160"/>
    </location>
</feature>
<name>A0ABR2UTU5_9PEZI</name>
<dbReference type="Proteomes" id="UP001408356">
    <property type="component" value="Unassembled WGS sequence"/>
</dbReference>
<feature type="transmembrane region" description="Helical" evidence="8">
    <location>
        <begin position="210"/>
        <end position="232"/>
    </location>
</feature>
<evidence type="ECO:0000256" key="2">
    <source>
        <dbReference type="ARBA" id="ARBA00007475"/>
    </source>
</evidence>
<evidence type="ECO:0000256" key="5">
    <source>
        <dbReference type="ARBA" id="ARBA00022989"/>
    </source>
</evidence>
<feature type="region of interest" description="Disordered" evidence="7">
    <location>
        <begin position="1"/>
        <end position="81"/>
    </location>
</feature>
<comment type="caution">
    <text evidence="9">The sequence shown here is derived from an EMBL/GenBank/DDBJ whole genome shotgun (WGS) entry which is preliminary data.</text>
</comment>
<evidence type="ECO:0000256" key="4">
    <source>
        <dbReference type="ARBA" id="ARBA00022824"/>
    </source>
</evidence>
<evidence type="ECO:0000256" key="7">
    <source>
        <dbReference type="SAM" id="MobiDB-lite"/>
    </source>
</evidence>
<keyword evidence="5 8" id="KW-1133">Transmembrane helix</keyword>
<dbReference type="EMBL" id="JARVKF010000394">
    <property type="protein sequence ID" value="KAK9417984.1"/>
    <property type="molecule type" value="Genomic_DNA"/>
</dbReference>
<dbReference type="InterPro" id="IPR025929">
    <property type="entry name" value="INSIG_fam"/>
</dbReference>
<reference evidence="9 10" key="1">
    <citation type="journal article" date="2024" name="J. Plant Pathol.">
        <title>Sequence and assembly of the genome of Seiridium unicorne, isolate CBS 538.82, causal agent of cypress canker disease.</title>
        <authorList>
            <person name="Scali E."/>
            <person name="Rocca G.D."/>
            <person name="Danti R."/>
            <person name="Garbelotto M."/>
            <person name="Barberini S."/>
            <person name="Baroncelli R."/>
            <person name="Emiliani G."/>
        </authorList>
    </citation>
    <scope>NUCLEOTIDE SEQUENCE [LARGE SCALE GENOMIC DNA]</scope>
    <source>
        <strain evidence="9 10">BM-138-508</strain>
    </source>
</reference>
<feature type="transmembrane region" description="Helical" evidence="8">
    <location>
        <begin position="315"/>
        <end position="333"/>
    </location>
</feature>
<evidence type="ECO:0000256" key="8">
    <source>
        <dbReference type="SAM" id="Phobius"/>
    </source>
</evidence>
<feature type="transmembrane region" description="Helical" evidence="8">
    <location>
        <begin position="165"/>
        <end position="190"/>
    </location>
</feature>
<keyword evidence="4" id="KW-0256">Endoplasmic reticulum</keyword>
<sequence>MSENQGPPLLRPIPRRPFKLNFVGPTPPEDEEDLRPQPKATRPDDSSSIPLNLDSLNRRLLDPRVTTPRQHESASASGSISRAQSYLNLTSSTLFGIYSPTTYGKDRFEQDEPTTPWGTGAETPAKKLSTEEPYYELQKERGRPVRRRSSQHPPPRPQPLSRTAFALHLGLRALLLFGLGILYGVVVASFQERRSLPRLQLEDMRQPATYDVSFVAFWGLAGVALGALLPWFDSVWENAFGREEELESTSEHALGSAEEASLGTDWGLAIRGIGAFVGIVFAIRKTPWASTLQVSLTLALANPFLWYLIDRSKPGFLLSITVGLVGSAVVMSLKPDMVPAPSNHSYFDNYEANSSTTTQESPTMLGGLASQQTVEKGIWMLSILFCCCVCFGNIGRRLAFNQHGSTKGRWAEQKTG</sequence>
<evidence type="ECO:0000256" key="6">
    <source>
        <dbReference type="ARBA" id="ARBA00023136"/>
    </source>
</evidence>
<accession>A0ABR2UTU5</accession>
<dbReference type="Pfam" id="PF07281">
    <property type="entry name" value="INSIG"/>
    <property type="match status" value="1"/>
</dbReference>
<comment type="similarity">
    <text evidence="2">Belongs to the INSIG family.</text>
</comment>
<protein>
    <submittedName>
        <fullName evidence="9">Insulin-induced protein-domain-containing protein</fullName>
    </submittedName>
</protein>
<keyword evidence="3 8" id="KW-0812">Transmembrane</keyword>
<organism evidence="9 10">
    <name type="scientific">Seiridium unicorne</name>
    <dbReference type="NCBI Taxonomy" id="138068"/>
    <lineage>
        <taxon>Eukaryota</taxon>
        <taxon>Fungi</taxon>
        <taxon>Dikarya</taxon>
        <taxon>Ascomycota</taxon>
        <taxon>Pezizomycotina</taxon>
        <taxon>Sordariomycetes</taxon>
        <taxon>Xylariomycetidae</taxon>
        <taxon>Amphisphaeriales</taxon>
        <taxon>Sporocadaceae</taxon>
        <taxon>Seiridium</taxon>
    </lineage>
</organism>
<keyword evidence="10" id="KW-1185">Reference proteome</keyword>
<evidence type="ECO:0000256" key="1">
    <source>
        <dbReference type="ARBA" id="ARBA00004477"/>
    </source>
</evidence>
<evidence type="ECO:0000313" key="10">
    <source>
        <dbReference type="Proteomes" id="UP001408356"/>
    </source>
</evidence>
<keyword evidence="6 8" id="KW-0472">Membrane</keyword>
<proteinExistence type="inferred from homology"/>